<gene>
    <name evidence="2" type="ORF">SINV_14671</name>
</gene>
<feature type="transmembrane region" description="Helical" evidence="1">
    <location>
        <begin position="251"/>
        <end position="270"/>
    </location>
</feature>
<feature type="transmembrane region" description="Helical" evidence="1">
    <location>
        <begin position="178"/>
        <end position="196"/>
    </location>
</feature>
<sequence>MSIQHNVAILIYLRFPLVQRSSTTLMLCYAFHVQGPLSLCCGLNPGLSPFAGIVQLKRTTVRSNWAIPANGDEPGYRRQLSPVNTAKYEVLEYISVENVDIIEANKTSDLCGETLVKLVCMSRYKTRNCFNEPTAATSSDLDENTQLTIPIACCLFLDDNSSSYKLFLVSIQTMACDALIWGLLFVGCSIQALLAISEDDLSEYMNKEEREALKFVLFTILLSFLWITLFNLEEARDMFYHAYNAYMVSDIASGLVKIMFFCLIQVFNSLNMFQII</sequence>
<organism>
    <name type="scientific">Solenopsis invicta</name>
    <name type="common">Red imported fire ant</name>
    <name type="synonym">Solenopsis wagneri</name>
    <dbReference type="NCBI Taxonomy" id="13686"/>
    <lineage>
        <taxon>Eukaryota</taxon>
        <taxon>Metazoa</taxon>
        <taxon>Ecdysozoa</taxon>
        <taxon>Arthropoda</taxon>
        <taxon>Hexapoda</taxon>
        <taxon>Insecta</taxon>
        <taxon>Pterygota</taxon>
        <taxon>Neoptera</taxon>
        <taxon>Endopterygota</taxon>
        <taxon>Hymenoptera</taxon>
        <taxon>Apocrita</taxon>
        <taxon>Aculeata</taxon>
        <taxon>Formicoidea</taxon>
        <taxon>Formicidae</taxon>
        <taxon>Myrmicinae</taxon>
        <taxon>Solenopsis</taxon>
    </lineage>
</organism>
<keyword evidence="1" id="KW-0812">Transmembrane</keyword>
<feature type="transmembrane region" description="Helical" evidence="1">
    <location>
        <begin position="212"/>
        <end position="231"/>
    </location>
</feature>
<reference evidence="2" key="1">
    <citation type="journal article" date="2011" name="Proc. Natl. Acad. Sci. U.S.A.">
        <title>The genome of the fire ant Solenopsis invicta.</title>
        <authorList>
            <person name="Wurm Y."/>
            <person name="Wang J."/>
            <person name="Riba-Grognuz O."/>
            <person name="Corona M."/>
            <person name="Nygaard S."/>
            <person name="Hunt B.G."/>
            <person name="Ingram K.K."/>
            <person name="Falquet L."/>
            <person name="Nipitwattanaphon M."/>
            <person name="Gotzek D."/>
            <person name="Dijkstra M.B."/>
            <person name="Oettler J."/>
            <person name="Comtesse F."/>
            <person name="Shih C.J."/>
            <person name="Wu W.J."/>
            <person name="Yang C.C."/>
            <person name="Thomas J."/>
            <person name="Beaudoing E."/>
            <person name="Pradervand S."/>
            <person name="Flegel V."/>
            <person name="Cook E.D."/>
            <person name="Fabbretti R."/>
            <person name="Stockinger H."/>
            <person name="Long L."/>
            <person name="Farmerie W.G."/>
            <person name="Oakey J."/>
            <person name="Boomsma J.J."/>
            <person name="Pamilo P."/>
            <person name="Yi S.V."/>
            <person name="Heinze J."/>
            <person name="Goodisman M.A."/>
            <person name="Farinelli L."/>
            <person name="Harshman K."/>
            <person name="Hulo N."/>
            <person name="Cerutti L."/>
            <person name="Xenarios I."/>
            <person name="Shoemaker D."/>
            <person name="Keller L."/>
        </authorList>
    </citation>
    <scope>NUCLEOTIDE SEQUENCE [LARGE SCALE GENOMIC DNA]</scope>
</reference>
<evidence type="ECO:0000256" key="1">
    <source>
        <dbReference type="SAM" id="Phobius"/>
    </source>
</evidence>
<dbReference type="AlphaFoldDB" id="E9J2J8"/>
<evidence type="ECO:0000313" key="2">
    <source>
        <dbReference type="EMBL" id="EFZ12957.1"/>
    </source>
</evidence>
<name>E9J2J8_SOLIN</name>
<accession>E9J2J8</accession>
<proteinExistence type="predicted"/>
<feature type="non-terminal residue" evidence="2">
    <location>
        <position position="276"/>
    </location>
</feature>
<keyword evidence="1" id="KW-0472">Membrane</keyword>
<dbReference type="EMBL" id="GL767851">
    <property type="protein sequence ID" value="EFZ12957.1"/>
    <property type="molecule type" value="Genomic_DNA"/>
</dbReference>
<protein>
    <submittedName>
        <fullName evidence="2">Uncharacterized protein</fullName>
    </submittedName>
</protein>
<dbReference type="HOGENOM" id="CLU_1009421_0_0_1"/>
<keyword evidence="1" id="KW-1133">Transmembrane helix</keyword>